<feature type="transmembrane region" description="Helical" evidence="1">
    <location>
        <begin position="12"/>
        <end position="35"/>
    </location>
</feature>
<name>A0A1M4SJI2_9FLAO</name>
<evidence type="ECO:0000313" key="3">
    <source>
        <dbReference type="Proteomes" id="UP000184462"/>
    </source>
</evidence>
<evidence type="ECO:0000313" key="2">
    <source>
        <dbReference type="EMBL" id="SHE32393.1"/>
    </source>
</evidence>
<dbReference type="RefSeq" id="WP_073190762.1">
    <property type="nucleotide sequence ID" value="NZ_FQTW01000001.1"/>
</dbReference>
<dbReference type="STRING" id="1155689.SAMN05444278_101194"/>
<gene>
    <name evidence="2" type="ORF">SAMN05444278_101194</name>
</gene>
<dbReference type="Proteomes" id="UP000184462">
    <property type="component" value="Unassembled WGS sequence"/>
</dbReference>
<keyword evidence="1" id="KW-0472">Membrane</keyword>
<evidence type="ECO:0000256" key="1">
    <source>
        <dbReference type="SAM" id="Phobius"/>
    </source>
</evidence>
<reference evidence="2 3" key="1">
    <citation type="submission" date="2016-11" db="EMBL/GenBank/DDBJ databases">
        <authorList>
            <person name="Jaros S."/>
            <person name="Januszkiewicz K."/>
            <person name="Wedrychowicz H."/>
        </authorList>
    </citation>
    <scope>NUCLEOTIDE SEQUENCE [LARGE SCALE GENOMIC DNA]</scope>
    <source>
        <strain evidence="2 3">DSM 25661</strain>
    </source>
</reference>
<dbReference type="AlphaFoldDB" id="A0A1M4SJI2"/>
<feature type="transmembrane region" description="Helical" evidence="1">
    <location>
        <begin position="55"/>
        <end position="75"/>
    </location>
</feature>
<dbReference type="EMBL" id="FQTW01000001">
    <property type="protein sequence ID" value="SHE32393.1"/>
    <property type="molecule type" value="Genomic_DNA"/>
</dbReference>
<accession>A0A1M4SJI2</accession>
<dbReference type="OrthoDB" id="1450420at2"/>
<keyword evidence="3" id="KW-1185">Reference proteome</keyword>
<protein>
    <submittedName>
        <fullName evidence="2">Uncharacterized protein</fullName>
    </submittedName>
</protein>
<proteinExistence type="predicted"/>
<keyword evidence="1" id="KW-1133">Transmembrane helix</keyword>
<keyword evidence="1" id="KW-0812">Transmembrane</keyword>
<sequence length="86" mass="9968">MFKKVINYPGFWKSVYTLAIGFCVVYIIVDFVITYDFNFDEFKAARFANFEFIKLIIGGLASGSIYGFIVTYFKFKGKIKEQEKGD</sequence>
<organism evidence="2 3">
    <name type="scientific">Psychroflexus salarius</name>
    <dbReference type="NCBI Taxonomy" id="1155689"/>
    <lineage>
        <taxon>Bacteria</taxon>
        <taxon>Pseudomonadati</taxon>
        <taxon>Bacteroidota</taxon>
        <taxon>Flavobacteriia</taxon>
        <taxon>Flavobacteriales</taxon>
        <taxon>Flavobacteriaceae</taxon>
        <taxon>Psychroflexus</taxon>
    </lineage>
</organism>